<organism evidence="8 9">
    <name type="scientific">Nepenthes gracilis</name>
    <name type="common">Slender pitcher plant</name>
    <dbReference type="NCBI Taxonomy" id="150966"/>
    <lineage>
        <taxon>Eukaryota</taxon>
        <taxon>Viridiplantae</taxon>
        <taxon>Streptophyta</taxon>
        <taxon>Embryophyta</taxon>
        <taxon>Tracheophyta</taxon>
        <taxon>Spermatophyta</taxon>
        <taxon>Magnoliopsida</taxon>
        <taxon>eudicotyledons</taxon>
        <taxon>Gunneridae</taxon>
        <taxon>Pentapetalae</taxon>
        <taxon>Caryophyllales</taxon>
        <taxon>Nepenthaceae</taxon>
        <taxon>Nepenthes</taxon>
    </lineage>
</organism>
<gene>
    <name evidence="8" type="ORF">Nepgr_027619</name>
</gene>
<sequence length="502" mass="55389">MGEKYCLTEDDKSMLEAAVGSEACNFLIMAASSNSLSEFYPPVRNSDLRKRLCEIVDGSSWNYAIYWHVASSKNSGPALIWGDGHCSTLEAVPVGGGGKGKLVEGSGETDEKRWVLQKLHKFFGGSDDNYAAKLDRVSQVEMLFFTSMYYWFPLDSSFGPSQSLFTGRSIWIADGKSCLDHYQSRAHLADLAGFKTLVFVPVKGGVVELGSVKSVTEDKTAVQMIKGILGESQPVQPKAFPKIFGHELSLGSSKPQPISISFSPKVEDDSGFSSESYEAKGKVFGGAEVDAKHKYGSSSNGCHSEENESKMFRQLSFRGLNLENHISIDSMMQPDGPKPRKRGRKPANGREEPLNHVEAERQRREKLNQRFYALRAVVPNISKMDKASLLGDAISYITDLQTKVRMLEAEREMVNMKQKQLAIPEIDYQSRQDDDAVVQVSLPLDIHPVFRVVKTLKELQVTAEEAIVSATDSKVIHTFSIPTPGSAAAESLKEKMVAALLK</sequence>
<evidence type="ECO:0000313" key="9">
    <source>
        <dbReference type="Proteomes" id="UP001279734"/>
    </source>
</evidence>
<comment type="subcellular location">
    <subcellularLocation>
        <location evidence="1 5">Nucleus</location>
    </subcellularLocation>
</comment>
<dbReference type="InterPro" id="IPR045084">
    <property type="entry name" value="AIB/MYC-like"/>
</dbReference>
<dbReference type="SUPFAM" id="SSF47459">
    <property type="entry name" value="HLH, helix-loop-helix DNA-binding domain"/>
    <property type="match status" value="1"/>
</dbReference>
<feature type="region of interest" description="Disordered" evidence="6">
    <location>
        <begin position="327"/>
        <end position="362"/>
    </location>
</feature>
<dbReference type="InterPro" id="IPR036638">
    <property type="entry name" value="HLH_DNA-bd_sf"/>
</dbReference>
<dbReference type="GO" id="GO:0005634">
    <property type="term" value="C:nucleus"/>
    <property type="evidence" value="ECO:0007669"/>
    <property type="project" value="UniProtKB-SubCell"/>
</dbReference>
<evidence type="ECO:0000313" key="8">
    <source>
        <dbReference type="EMBL" id="GMH25776.1"/>
    </source>
</evidence>
<keyword evidence="9" id="KW-1185">Reference proteome</keyword>
<evidence type="ECO:0000256" key="4">
    <source>
        <dbReference type="ARBA" id="ARBA00023242"/>
    </source>
</evidence>
<keyword evidence="2 5" id="KW-0805">Transcription regulation</keyword>
<dbReference type="Proteomes" id="UP001279734">
    <property type="component" value="Unassembled WGS sequence"/>
</dbReference>
<evidence type="ECO:0000256" key="6">
    <source>
        <dbReference type="SAM" id="MobiDB-lite"/>
    </source>
</evidence>
<keyword evidence="3 5" id="KW-0804">Transcription</keyword>
<evidence type="ECO:0000256" key="5">
    <source>
        <dbReference type="RuleBase" id="RU369104"/>
    </source>
</evidence>
<dbReference type="PROSITE" id="PS50888">
    <property type="entry name" value="BHLH"/>
    <property type="match status" value="1"/>
</dbReference>
<dbReference type="CDD" id="cd11449">
    <property type="entry name" value="bHLH_AtAIB_like"/>
    <property type="match status" value="1"/>
</dbReference>
<dbReference type="Pfam" id="PF14215">
    <property type="entry name" value="bHLH-MYC_N"/>
    <property type="match status" value="1"/>
</dbReference>
<feature type="domain" description="BHLH" evidence="7">
    <location>
        <begin position="351"/>
        <end position="400"/>
    </location>
</feature>
<dbReference type="FunFam" id="4.10.280.10:FF:000078">
    <property type="entry name" value="Transcription factor bHLH13"/>
    <property type="match status" value="1"/>
</dbReference>
<feature type="compositionally biased region" description="Polar residues" evidence="6">
    <location>
        <begin position="252"/>
        <end position="262"/>
    </location>
</feature>
<dbReference type="InterPro" id="IPR011598">
    <property type="entry name" value="bHLH_dom"/>
</dbReference>
<evidence type="ECO:0000256" key="3">
    <source>
        <dbReference type="ARBA" id="ARBA00023163"/>
    </source>
</evidence>
<dbReference type="PANTHER" id="PTHR11514">
    <property type="entry name" value="MYC"/>
    <property type="match status" value="1"/>
</dbReference>
<dbReference type="Gene3D" id="4.10.280.10">
    <property type="entry name" value="Helix-loop-helix DNA-binding domain"/>
    <property type="match status" value="1"/>
</dbReference>
<dbReference type="GO" id="GO:0046983">
    <property type="term" value="F:protein dimerization activity"/>
    <property type="evidence" value="ECO:0007669"/>
    <property type="project" value="InterPro"/>
</dbReference>
<dbReference type="GO" id="GO:0003700">
    <property type="term" value="F:DNA-binding transcription factor activity"/>
    <property type="evidence" value="ECO:0007669"/>
    <property type="project" value="InterPro"/>
</dbReference>
<keyword evidence="4 5" id="KW-0539">Nucleus</keyword>
<protein>
    <recommendedName>
        <fullName evidence="5">Transcription factor</fullName>
        <shortName evidence="5">bHLH transcription factor</shortName>
    </recommendedName>
    <alternativeName>
        <fullName evidence="5">Basic helix-loop-helix protein</fullName>
    </alternativeName>
</protein>
<feature type="compositionally biased region" description="Basic and acidic residues" evidence="6">
    <location>
        <begin position="348"/>
        <end position="362"/>
    </location>
</feature>
<evidence type="ECO:0000256" key="2">
    <source>
        <dbReference type="ARBA" id="ARBA00023015"/>
    </source>
</evidence>
<name>A0AAD3TBP8_NEPGR</name>
<dbReference type="Pfam" id="PF00010">
    <property type="entry name" value="HLH"/>
    <property type="match status" value="1"/>
</dbReference>
<evidence type="ECO:0000256" key="1">
    <source>
        <dbReference type="ARBA" id="ARBA00004123"/>
    </source>
</evidence>
<dbReference type="AlphaFoldDB" id="A0AAD3TBP8"/>
<dbReference type="SMART" id="SM00353">
    <property type="entry name" value="HLH"/>
    <property type="match status" value="1"/>
</dbReference>
<evidence type="ECO:0000259" key="7">
    <source>
        <dbReference type="PROSITE" id="PS50888"/>
    </source>
</evidence>
<dbReference type="EMBL" id="BSYO01000030">
    <property type="protein sequence ID" value="GMH25776.1"/>
    <property type="molecule type" value="Genomic_DNA"/>
</dbReference>
<accession>A0AAD3TBP8</accession>
<dbReference type="PANTHER" id="PTHR11514:SF53">
    <property type="entry name" value="TRANSCRIPTION FACTOR BHLH3"/>
    <property type="match status" value="1"/>
</dbReference>
<reference evidence="8" key="1">
    <citation type="submission" date="2023-05" db="EMBL/GenBank/DDBJ databases">
        <title>Nepenthes gracilis genome sequencing.</title>
        <authorList>
            <person name="Fukushima K."/>
        </authorList>
    </citation>
    <scope>NUCLEOTIDE SEQUENCE</scope>
    <source>
        <strain evidence="8">SING2019-196</strain>
    </source>
</reference>
<proteinExistence type="predicted"/>
<feature type="region of interest" description="Disordered" evidence="6">
    <location>
        <begin position="252"/>
        <end position="273"/>
    </location>
</feature>
<dbReference type="InterPro" id="IPR025610">
    <property type="entry name" value="MYC/MYB_N"/>
</dbReference>
<dbReference type="GO" id="GO:0000976">
    <property type="term" value="F:transcription cis-regulatory region binding"/>
    <property type="evidence" value="ECO:0007669"/>
    <property type="project" value="TreeGrafter"/>
</dbReference>
<comment type="caution">
    <text evidence="8">The sequence shown here is derived from an EMBL/GenBank/DDBJ whole genome shotgun (WGS) entry which is preliminary data.</text>
</comment>